<accession>A0ABS7WEF5</accession>
<dbReference type="InterPro" id="IPR036291">
    <property type="entry name" value="NAD(P)-bd_dom_sf"/>
</dbReference>
<evidence type="ECO:0000256" key="2">
    <source>
        <dbReference type="ARBA" id="ARBA00023002"/>
    </source>
</evidence>
<dbReference type="Pfam" id="PF00106">
    <property type="entry name" value="adh_short"/>
    <property type="match status" value="1"/>
</dbReference>
<dbReference type="SUPFAM" id="SSF51735">
    <property type="entry name" value="NAD(P)-binding Rossmann-fold domains"/>
    <property type="match status" value="1"/>
</dbReference>
<comment type="caution">
    <text evidence="3">The sequence shown here is derived from an EMBL/GenBank/DDBJ whole genome shotgun (WGS) entry which is preliminary data.</text>
</comment>
<evidence type="ECO:0000313" key="3">
    <source>
        <dbReference type="EMBL" id="MBZ6155938.1"/>
    </source>
</evidence>
<dbReference type="RefSeq" id="WP_031032197.1">
    <property type="nucleotide sequence ID" value="NZ_JAHSST010000025.1"/>
</dbReference>
<reference evidence="3 4" key="1">
    <citation type="submission" date="2021-06" db="EMBL/GenBank/DDBJ databases">
        <title>Ecological speciation of a Streptomyces species isolated from different habitats and geographic origins.</title>
        <authorList>
            <person name="Wang J."/>
        </authorList>
    </citation>
    <scope>NUCLEOTIDE SEQUENCE [LARGE SCALE GENOMIC DNA]</scope>
    <source>
        <strain evidence="3 4">FXJ8.012</strain>
    </source>
</reference>
<protein>
    <submittedName>
        <fullName evidence="3">SDR family NAD(P)-dependent oxidoreductase</fullName>
    </submittedName>
</protein>
<comment type="similarity">
    <text evidence="1">Belongs to the short-chain dehydrogenases/reductases (SDR) family.</text>
</comment>
<proteinExistence type="inferred from homology"/>
<dbReference type="PANTHER" id="PTHR24320">
    <property type="entry name" value="RETINOL DEHYDROGENASE"/>
    <property type="match status" value="1"/>
</dbReference>
<dbReference type="EMBL" id="JAHSTP010000020">
    <property type="protein sequence ID" value="MBZ6155938.1"/>
    <property type="molecule type" value="Genomic_DNA"/>
</dbReference>
<dbReference type="InterPro" id="IPR002347">
    <property type="entry name" value="SDR_fam"/>
</dbReference>
<gene>
    <name evidence="3" type="ORF">KVH32_32940</name>
</gene>
<dbReference type="PANTHER" id="PTHR24320:SF148">
    <property type="entry name" value="NAD(P)-BINDING ROSSMANN-FOLD SUPERFAMILY PROTEIN"/>
    <property type="match status" value="1"/>
</dbReference>
<keyword evidence="4" id="KW-1185">Reference proteome</keyword>
<evidence type="ECO:0000256" key="1">
    <source>
        <dbReference type="ARBA" id="ARBA00006484"/>
    </source>
</evidence>
<keyword evidence="2" id="KW-0560">Oxidoreductase</keyword>
<sequence length="327" mass="34292">MTHQQRPIGSGFTPASTADEVLAGTDLTGRNIVVTGGHAGIGREATRALTARGASVTVGSRSPERAREALAGLDGVQIGRLDLADPASVDAFADRWNASGRPLHVLVNCAGVAAPQEREVDSRGYELQFAVNHLGHFQLTRALLPALRAAHGARVVNVTSGAHRFSTIRWNDPHFDSGDYTPQLAYAQSKNANVLFTVDLDRRWAGDGIRGYAVHPGVVVGTALNSAAGTDGLRAAGLIYEDGRPVIDPVVGKKTVQQGAATVVFGAASPLLADVGGVYLKDSDVAPLDDEHRPVTADSLPADAASHSIDPQNAARLWELSERLLGS</sequence>
<dbReference type="Proteomes" id="UP000758701">
    <property type="component" value="Unassembled WGS sequence"/>
</dbReference>
<dbReference type="Gene3D" id="3.40.50.720">
    <property type="entry name" value="NAD(P)-binding Rossmann-like Domain"/>
    <property type="match status" value="1"/>
</dbReference>
<organism evidence="3 4">
    <name type="scientific">Streptomyces olivaceus</name>
    <dbReference type="NCBI Taxonomy" id="47716"/>
    <lineage>
        <taxon>Bacteria</taxon>
        <taxon>Bacillati</taxon>
        <taxon>Actinomycetota</taxon>
        <taxon>Actinomycetes</taxon>
        <taxon>Kitasatosporales</taxon>
        <taxon>Streptomycetaceae</taxon>
        <taxon>Streptomyces</taxon>
    </lineage>
</organism>
<evidence type="ECO:0000313" key="4">
    <source>
        <dbReference type="Proteomes" id="UP000758701"/>
    </source>
</evidence>
<name>A0ABS7WEF5_STROV</name>
<dbReference type="PRINTS" id="PR00081">
    <property type="entry name" value="GDHRDH"/>
</dbReference>